<proteinExistence type="predicted"/>
<sequence>MSSSLHRRSTPPVTSSSSEHFIEKLDIETMLKDMFKPASPCSNSNHWVFPQHHLSRAPLRLPHLLEDLNYFHGPGIAALTLPKPSAADSQACNNRSRVSCQRQLQGSQEHCAN</sequence>
<dbReference type="EMBL" id="GISG01142845">
    <property type="protein sequence ID" value="MBA4645554.1"/>
    <property type="molecule type" value="Transcribed_RNA"/>
</dbReference>
<organism evidence="1">
    <name type="scientific">Opuntia streptacantha</name>
    <name type="common">Prickly pear cactus</name>
    <name type="synonym">Opuntia cardona</name>
    <dbReference type="NCBI Taxonomy" id="393608"/>
    <lineage>
        <taxon>Eukaryota</taxon>
        <taxon>Viridiplantae</taxon>
        <taxon>Streptophyta</taxon>
        <taxon>Embryophyta</taxon>
        <taxon>Tracheophyta</taxon>
        <taxon>Spermatophyta</taxon>
        <taxon>Magnoliopsida</taxon>
        <taxon>eudicotyledons</taxon>
        <taxon>Gunneridae</taxon>
        <taxon>Pentapetalae</taxon>
        <taxon>Caryophyllales</taxon>
        <taxon>Cactineae</taxon>
        <taxon>Cactaceae</taxon>
        <taxon>Opuntioideae</taxon>
        <taxon>Opuntia</taxon>
    </lineage>
</organism>
<accession>A0A7C8ZKR8</accession>
<reference evidence="1" key="2">
    <citation type="submission" date="2020-07" db="EMBL/GenBank/DDBJ databases">
        <authorList>
            <person name="Vera ALvarez R."/>
            <person name="Arias-Moreno D.M."/>
            <person name="Jimenez-Jacinto V."/>
            <person name="Jimenez-Bremont J.F."/>
            <person name="Swaminathan K."/>
            <person name="Moose S.P."/>
            <person name="Guerrero-Gonzalez M.L."/>
            <person name="Marino-Ramirez L."/>
            <person name="Landsman D."/>
            <person name="Rodriguez-Kessler M."/>
            <person name="Delgado-Sanchez P."/>
        </authorList>
    </citation>
    <scope>NUCLEOTIDE SEQUENCE</scope>
    <source>
        <tissue evidence="1">Cladode</tissue>
    </source>
</reference>
<reference evidence="1" key="1">
    <citation type="journal article" date="2013" name="J. Plant Res.">
        <title>Effect of fungi and light on seed germination of three Opuntia species from semiarid lands of central Mexico.</title>
        <authorList>
            <person name="Delgado-Sanchez P."/>
            <person name="Jimenez-Bremont J.F."/>
            <person name="Guerrero-Gonzalez Mde L."/>
            <person name="Flores J."/>
        </authorList>
    </citation>
    <scope>NUCLEOTIDE SEQUENCE</scope>
    <source>
        <tissue evidence="1">Cladode</tissue>
    </source>
</reference>
<evidence type="ECO:0000313" key="1">
    <source>
        <dbReference type="EMBL" id="MBA4645554.1"/>
    </source>
</evidence>
<dbReference type="AlphaFoldDB" id="A0A7C8ZKR8"/>
<protein>
    <submittedName>
        <fullName evidence="1">Uncharacterized protein</fullName>
    </submittedName>
</protein>
<name>A0A7C8ZKR8_OPUST</name>